<dbReference type="AlphaFoldDB" id="A0A482TFV3"/>
<organism evidence="2 3">
    <name type="scientific">Halogeometricum borinquense</name>
    <dbReference type="NCBI Taxonomy" id="60847"/>
    <lineage>
        <taxon>Archaea</taxon>
        <taxon>Methanobacteriati</taxon>
        <taxon>Methanobacteriota</taxon>
        <taxon>Stenosarchaea group</taxon>
        <taxon>Halobacteria</taxon>
        <taxon>Halobacteriales</taxon>
        <taxon>Haloferacaceae</taxon>
        <taxon>Halogeometricum</taxon>
    </lineage>
</organism>
<accession>A0A482TFV3</accession>
<proteinExistence type="predicted"/>
<feature type="region of interest" description="Disordered" evidence="1">
    <location>
        <begin position="45"/>
        <end position="105"/>
    </location>
</feature>
<name>A0A482TFV3_9EURY</name>
<feature type="compositionally biased region" description="Basic and acidic residues" evidence="1">
    <location>
        <begin position="47"/>
        <end position="68"/>
    </location>
</feature>
<protein>
    <submittedName>
        <fullName evidence="2">Uncharacterized protein</fullName>
    </submittedName>
</protein>
<dbReference type="RefSeq" id="WP_129783246.1">
    <property type="nucleotide sequence ID" value="NZ_RZHH01000002.1"/>
</dbReference>
<dbReference type="Proteomes" id="UP000294028">
    <property type="component" value="Unassembled WGS sequence"/>
</dbReference>
<reference evidence="2 3" key="1">
    <citation type="submission" date="2018-12" db="EMBL/GenBank/DDBJ databases">
        <title>Genome analysis provides insights into bioremediation potentialities of Halogeometricum borinquense strain N11.</title>
        <authorList>
            <person name="Najjari A."/>
            <person name="Youssef N."/>
            <person name="Fhoula I."/>
            <person name="Ben Dhia O."/>
            <person name="Mahjoubi M."/>
            <person name="Ouzari H.I."/>
            <person name="Cherif A."/>
        </authorList>
    </citation>
    <scope>NUCLEOTIDE SEQUENCE [LARGE SCALE GENOMIC DNA]</scope>
    <source>
        <strain evidence="2 3">N11</strain>
    </source>
</reference>
<evidence type="ECO:0000313" key="2">
    <source>
        <dbReference type="EMBL" id="RYJ12753.1"/>
    </source>
</evidence>
<sequence>MSGTYEAENPTDQQCRHCGLYFRAQGIHNHESSCYLDGHDTMIQPVDESRGEVDDPERVGRTESPTRDEPDESPTLDPKKTVTDGGNPALDAPEPVATDGGQDTGGVCPDCGSEDYFDATAVLEARNCDGSAAALLGDHDRVCANCGEVYDA</sequence>
<evidence type="ECO:0000313" key="3">
    <source>
        <dbReference type="Proteomes" id="UP000294028"/>
    </source>
</evidence>
<evidence type="ECO:0000256" key="1">
    <source>
        <dbReference type="SAM" id="MobiDB-lite"/>
    </source>
</evidence>
<gene>
    <name evidence="2" type="ORF">ELS19_01385</name>
</gene>
<comment type="caution">
    <text evidence="2">The sequence shown here is derived from an EMBL/GenBank/DDBJ whole genome shotgun (WGS) entry which is preliminary data.</text>
</comment>
<dbReference type="EMBL" id="RZHH01000002">
    <property type="protein sequence ID" value="RYJ12753.1"/>
    <property type="molecule type" value="Genomic_DNA"/>
</dbReference>